<keyword evidence="4" id="KW-1185">Reference proteome</keyword>
<dbReference type="InterPro" id="IPR050266">
    <property type="entry name" value="AB_hydrolase_sf"/>
</dbReference>
<gene>
    <name evidence="3" type="ORF">DFR68_104549</name>
</gene>
<dbReference type="GO" id="GO:0016787">
    <property type="term" value="F:hydrolase activity"/>
    <property type="evidence" value="ECO:0007669"/>
    <property type="project" value="UniProtKB-KW"/>
</dbReference>
<dbReference type="EMBL" id="QQAZ01000004">
    <property type="protein sequence ID" value="RDI52061.1"/>
    <property type="molecule type" value="Genomic_DNA"/>
</dbReference>
<name>A0A370H7F8_9NOCA</name>
<dbReference type="AlphaFoldDB" id="A0A370H7F8"/>
<keyword evidence="1" id="KW-0378">Hydrolase</keyword>
<evidence type="ECO:0000313" key="4">
    <source>
        <dbReference type="Proteomes" id="UP000255355"/>
    </source>
</evidence>
<organism evidence="3 4">
    <name type="scientific">Nocardia mexicana</name>
    <dbReference type="NCBI Taxonomy" id="279262"/>
    <lineage>
        <taxon>Bacteria</taxon>
        <taxon>Bacillati</taxon>
        <taxon>Actinomycetota</taxon>
        <taxon>Actinomycetes</taxon>
        <taxon>Mycobacteriales</taxon>
        <taxon>Nocardiaceae</taxon>
        <taxon>Nocardia</taxon>
    </lineage>
</organism>
<dbReference type="PRINTS" id="PR00111">
    <property type="entry name" value="ABHYDROLASE"/>
</dbReference>
<dbReference type="InterPro" id="IPR029058">
    <property type="entry name" value="AB_hydrolase_fold"/>
</dbReference>
<feature type="domain" description="AB hydrolase-1" evidence="2">
    <location>
        <begin position="94"/>
        <end position="346"/>
    </location>
</feature>
<dbReference type="Gene3D" id="3.40.50.1820">
    <property type="entry name" value="alpha/beta hydrolase"/>
    <property type="match status" value="1"/>
</dbReference>
<dbReference type="SUPFAM" id="SSF53474">
    <property type="entry name" value="alpha/beta-Hydrolases"/>
    <property type="match status" value="1"/>
</dbReference>
<comment type="caution">
    <text evidence="3">The sequence shown here is derived from an EMBL/GenBank/DDBJ whole genome shotgun (WGS) entry which is preliminary data.</text>
</comment>
<accession>A0A370H7F8</accession>
<dbReference type="GO" id="GO:0016020">
    <property type="term" value="C:membrane"/>
    <property type="evidence" value="ECO:0007669"/>
    <property type="project" value="TreeGrafter"/>
</dbReference>
<evidence type="ECO:0000259" key="2">
    <source>
        <dbReference type="Pfam" id="PF12697"/>
    </source>
</evidence>
<evidence type="ECO:0000256" key="1">
    <source>
        <dbReference type="ARBA" id="ARBA00022801"/>
    </source>
</evidence>
<dbReference type="PANTHER" id="PTHR43798:SF31">
    <property type="entry name" value="AB HYDROLASE SUPERFAMILY PROTEIN YCLE"/>
    <property type="match status" value="1"/>
</dbReference>
<evidence type="ECO:0000313" key="3">
    <source>
        <dbReference type="EMBL" id="RDI52061.1"/>
    </source>
</evidence>
<dbReference type="PANTHER" id="PTHR43798">
    <property type="entry name" value="MONOACYLGLYCEROL LIPASE"/>
    <property type="match status" value="1"/>
</dbReference>
<sequence>MRATLPTQSSMRPTRVPTWLRELPPSGPSLRPVARMAGRIQDLLRVHRATLRVRDYGTAALNPPAAPTEVVPVTAPDGAALRVHSYGPADGDVIVLVHGWTCCIEYWNPQINAFAGDYRVVAYDQRGHGETELGDSPLTTDLLADDLAAVLAATLRPGQRAVLVGHSLGGMTIQAWAGRHPEQVAQRAAAVLLTNTSPGDLVAETTVLPVFNRGLVSLPFAVGRFLLGTAVVFPPVAPVKWIFRRQVMSLATTGDVADYALSIVRSCPAVVRAKFGLLLADLALGRSAERLTVPTTLLAGEFDDLTPVVHAERIAEMLRAAGSLERFEILPTGHLGNVEAYEAFNEVLARVLSSTYVAREASA</sequence>
<dbReference type="Proteomes" id="UP000255355">
    <property type="component" value="Unassembled WGS sequence"/>
</dbReference>
<reference evidence="3 4" key="1">
    <citation type="submission" date="2018-07" db="EMBL/GenBank/DDBJ databases">
        <title>Genomic Encyclopedia of Type Strains, Phase IV (KMG-IV): sequencing the most valuable type-strain genomes for metagenomic binning, comparative biology and taxonomic classification.</title>
        <authorList>
            <person name="Goeker M."/>
        </authorList>
    </citation>
    <scope>NUCLEOTIDE SEQUENCE [LARGE SCALE GENOMIC DNA]</scope>
    <source>
        <strain evidence="3 4">DSM 44952</strain>
    </source>
</reference>
<proteinExistence type="predicted"/>
<dbReference type="Pfam" id="PF12697">
    <property type="entry name" value="Abhydrolase_6"/>
    <property type="match status" value="1"/>
</dbReference>
<protein>
    <submittedName>
        <fullName evidence="3">Pimeloyl-ACP methyl ester carboxylesterase</fullName>
    </submittedName>
</protein>
<dbReference type="InterPro" id="IPR000073">
    <property type="entry name" value="AB_hydrolase_1"/>
</dbReference>
<dbReference type="STRING" id="1210089.GCA_001613165_05045"/>